<feature type="region of interest" description="Disordered" evidence="2">
    <location>
        <begin position="178"/>
        <end position="276"/>
    </location>
</feature>
<sequence>MYNRNGSPKTSRRKPGSRAVSKKVVERDATVSMPGIKYDRASRLFDSAFALESELVNDVASEEEDELGKESEKPVAVVVADPHISSNGEEVASLDVGCSKQHIFSSQNSLLPSSSGAVDSDDRYFDKLDKSANRAHRNSRTRATSKKAVGHDVNVPTVDIPFDRASKLFDAAFALESKMDGDSGSDEEEERGHESETPVATVVGDGSISFHSEEPAPSGVGYTEQQMLFSRQTSLSPSSSSAVDSDDRYSPELGIDPLPISRNVATKDQEQTFSSQGSLTLAVQQFQLVSPASNNRSNALPESSSSSSPKRRQKGDKWKKKKFRGDEDEYDEDSPNSESKSDVEKCEKNMASGKGMASTRVPEEVQQKEKLREYFTVIHNVQQAYQCRQSGETQEFADDVEYLLETMSDASVTVKCLSTLSLLNKCVSSPFRTYLKAHDHVNRFLQILKDSSTDKSLALCTAAFVYMLARDRLSIGINSQSLSVIVELLNFPNDALHDDSDCYGDYGIHRNGVWQALCSWLKEVQRHMGENQRMMFDFTEENLSVSESDSIFRC</sequence>
<dbReference type="InterPro" id="IPR022771">
    <property type="entry name" value="WAPL_C"/>
</dbReference>
<accession>A0A183IUR3</accession>
<dbReference type="PROSITE" id="PS51271">
    <property type="entry name" value="WAPL"/>
    <property type="match status" value="1"/>
</dbReference>
<feature type="region of interest" description="Disordered" evidence="2">
    <location>
        <begin position="1"/>
        <end position="26"/>
    </location>
</feature>
<evidence type="ECO:0000313" key="4">
    <source>
        <dbReference type="EMBL" id="VDP12828.1"/>
    </source>
</evidence>
<dbReference type="InterPro" id="IPR012502">
    <property type="entry name" value="WAPL_dom"/>
</dbReference>
<dbReference type="SUPFAM" id="SSF48371">
    <property type="entry name" value="ARM repeat"/>
    <property type="match status" value="1"/>
</dbReference>
<evidence type="ECO:0000256" key="2">
    <source>
        <dbReference type="SAM" id="MobiDB-lite"/>
    </source>
</evidence>
<proteinExistence type="inferred from homology"/>
<evidence type="ECO:0000313" key="5">
    <source>
        <dbReference type="Proteomes" id="UP000270296"/>
    </source>
</evidence>
<dbReference type="PANTHER" id="PTHR22100:SF13">
    <property type="entry name" value="WINGS APART-LIKE PROTEIN HOMOLOG"/>
    <property type="match status" value="1"/>
</dbReference>
<reference evidence="4 5" key="2">
    <citation type="submission" date="2018-11" db="EMBL/GenBank/DDBJ databases">
        <authorList>
            <consortium name="Pathogen Informatics"/>
        </authorList>
    </citation>
    <scope>NUCLEOTIDE SEQUENCE [LARGE SCALE GENOMIC DNA]</scope>
</reference>
<name>A0A183IUR3_9BILA</name>
<feature type="compositionally biased region" description="Basic residues" evidence="2">
    <location>
        <begin position="309"/>
        <end position="323"/>
    </location>
</feature>
<feature type="compositionally biased region" description="Acidic residues" evidence="2">
    <location>
        <begin position="326"/>
        <end position="335"/>
    </location>
</feature>
<dbReference type="AlphaFoldDB" id="A0A183IUR3"/>
<feature type="compositionally biased region" description="Basic and acidic residues" evidence="2">
    <location>
        <begin position="339"/>
        <end position="348"/>
    </location>
</feature>
<feature type="region of interest" description="Disordered" evidence="2">
    <location>
        <begin position="292"/>
        <end position="362"/>
    </location>
</feature>
<dbReference type="InterPro" id="IPR016024">
    <property type="entry name" value="ARM-type_fold"/>
</dbReference>
<feature type="compositionally biased region" description="Polar residues" evidence="2">
    <location>
        <begin position="292"/>
        <end position="302"/>
    </location>
</feature>
<feature type="compositionally biased region" description="Basic residues" evidence="2">
    <location>
        <begin position="133"/>
        <end position="145"/>
    </location>
</feature>
<dbReference type="InterPro" id="IPR011989">
    <property type="entry name" value="ARM-like"/>
</dbReference>
<evidence type="ECO:0000259" key="3">
    <source>
        <dbReference type="PROSITE" id="PS51271"/>
    </source>
</evidence>
<reference evidence="6" key="1">
    <citation type="submission" date="2016-06" db="UniProtKB">
        <authorList>
            <consortium name="WormBaseParasite"/>
        </authorList>
    </citation>
    <scope>IDENTIFICATION</scope>
</reference>
<comment type="similarity">
    <text evidence="1">Belongs to the WAPL family.</text>
</comment>
<gene>
    <name evidence="4" type="ORF">SBAD_LOCUS7360</name>
</gene>
<evidence type="ECO:0000313" key="6">
    <source>
        <dbReference type="WBParaSite" id="SBAD_0000763401-mRNA-1"/>
    </source>
</evidence>
<dbReference type="Gene3D" id="1.25.10.10">
    <property type="entry name" value="Leucine-rich Repeat Variant"/>
    <property type="match status" value="1"/>
</dbReference>
<keyword evidence="5" id="KW-1185">Reference proteome</keyword>
<dbReference type="InterPro" id="IPR039874">
    <property type="entry name" value="WAPL"/>
</dbReference>
<feature type="region of interest" description="Disordered" evidence="2">
    <location>
        <begin position="129"/>
        <end position="148"/>
    </location>
</feature>
<feature type="domain" description="WAPL" evidence="3">
    <location>
        <begin position="368"/>
        <end position="489"/>
    </location>
</feature>
<dbReference type="EMBL" id="UZAM01010556">
    <property type="protein sequence ID" value="VDP12828.1"/>
    <property type="molecule type" value="Genomic_DNA"/>
</dbReference>
<protein>
    <submittedName>
        <fullName evidence="6">WAPL domain-containing protein</fullName>
    </submittedName>
</protein>
<dbReference type="Proteomes" id="UP000270296">
    <property type="component" value="Unassembled WGS sequence"/>
</dbReference>
<dbReference type="OrthoDB" id="78088at2759"/>
<organism evidence="6">
    <name type="scientific">Soboliphyme baturini</name>
    <dbReference type="NCBI Taxonomy" id="241478"/>
    <lineage>
        <taxon>Eukaryota</taxon>
        <taxon>Metazoa</taxon>
        <taxon>Ecdysozoa</taxon>
        <taxon>Nematoda</taxon>
        <taxon>Enoplea</taxon>
        <taxon>Dorylaimia</taxon>
        <taxon>Dioctophymatida</taxon>
        <taxon>Dioctophymatoidea</taxon>
        <taxon>Soboliphymatidae</taxon>
        <taxon>Soboliphyme</taxon>
    </lineage>
</organism>
<dbReference type="PANTHER" id="PTHR22100">
    <property type="entry name" value="WINGS APART-LIKE PROTEIN HOMOLOG"/>
    <property type="match status" value="1"/>
</dbReference>
<dbReference type="WBParaSite" id="SBAD_0000763401-mRNA-1">
    <property type="protein sequence ID" value="SBAD_0000763401-mRNA-1"/>
    <property type="gene ID" value="SBAD_0000763401"/>
</dbReference>
<feature type="compositionally biased region" description="Low complexity" evidence="2">
    <location>
        <begin position="230"/>
        <end position="243"/>
    </location>
</feature>
<dbReference type="Pfam" id="PF07814">
    <property type="entry name" value="WAPL"/>
    <property type="match status" value="1"/>
</dbReference>
<evidence type="ECO:0000256" key="1">
    <source>
        <dbReference type="ARBA" id="ARBA00006854"/>
    </source>
</evidence>